<evidence type="ECO:0000256" key="2">
    <source>
        <dbReference type="ARBA" id="ARBA00022692"/>
    </source>
</evidence>
<dbReference type="InterPro" id="IPR052337">
    <property type="entry name" value="SAT4-like"/>
</dbReference>
<gene>
    <name evidence="9" type="ORF">S7711_09417</name>
</gene>
<organism evidence="9 10">
    <name type="scientific">Stachybotrys chartarum (strain CBS 109288 / IBT 7711)</name>
    <name type="common">Toxic black mold</name>
    <name type="synonym">Stilbospora chartarum</name>
    <dbReference type="NCBI Taxonomy" id="1280523"/>
    <lineage>
        <taxon>Eukaryota</taxon>
        <taxon>Fungi</taxon>
        <taxon>Dikarya</taxon>
        <taxon>Ascomycota</taxon>
        <taxon>Pezizomycotina</taxon>
        <taxon>Sordariomycetes</taxon>
        <taxon>Hypocreomycetidae</taxon>
        <taxon>Hypocreales</taxon>
        <taxon>Stachybotryaceae</taxon>
        <taxon>Stachybotrys</taxon>
    </lineage>
</organism>
<dbReference type="EMBL" id="KL648673">
    <property type="protein sequence ID" value="KEY66052.1"/>
    <property type="molecule type" value="Genomic_DNA"/>
</dbReference>
<feature type="transmembrane region" description="Helical" evidence="7">
    <location>
        <begin position="70"/>
        <end position="91"/>
    </location>
</feature>
<evidence type="ECO:0000256" key="7">
    <source>
        <dbReference type="SAM" id="Phobius"/>
    </source>
</evidence>
<keyword evidence="10" id="KW-1185">Reference proteome</keyword>
<protein>
    <recommendedName>
        <fullName evidence="8">Rhodopsin domain-containing protein</fullName>
    </recommendedName>
</protein>
<feature type="transmembrane region" description="Helical" evidence="7">
    <location>
        <begin position="111"/>
        <end position="133"/>
    </location>
</feature>
<name>A0A084AL73_STACB</name>
<evidence type="ECO:0000256" key="6">
    <source>
        <dbReference type="SAM" id="MobiDB-lite"/>
    </source>
</evidence>
<feature type="transmembrane region" description="Helical" evidence="7">
    <location>
        <begin position="226"/>
        <end position="248"/>
    </location>
</feature>
<dbReference type="PANTHER" id="PTHR33048">
    <property type="entry name" value="PTH11-LIKE INTEGRAL MEMBRANE PROTEIN (AFU_ORTHOLOGUE AFUA_5G11245)"/>
    <property type="match status" value="1"/>
</dbReference>
<sequence>MAAAPPPGTDLCQAASGSPPDTLTQSNFVDPPSLSTTNIAVSSVLLFFTYLFVVGRFYTNKYKLKWSDYFTLIGLIFHSANAGVIFSMTRYNRHQWDIPVCWYNAAYLQRLFTQILTFGMTQLFAKAAILLLYLEIFSVKQAMRVAIYAGLAFTTCLYLTFIPMAAYFNAPRAGQPWMSILAGNNSVYLLPWGVSIGIGSVLIDLYIFVLPLPVVSRLTLSKSKRLQLLAVFGIAFLGVIASIVGLVYRIRLLRGSDDSTWNEASVQISNTAENSVTLIVGSAPAFASFFKTHIAESAIWTSFGSMFRTKSDKSGKSGSSFLRPSKAIASPRNQSSSQLKMDLELRDARLFSSTATAQYDRLDDTPDGRVAVDPGKAGVAKTVTVMQFRKERDGSTDQLV</sequence>
<dbReference type="PANTHER" id="PTHR33048:SF47">
    <property type="entry name" value="INTEGRAL MEMBRANE PROTEIN-RELATED"/>
    <property type="match status" value="1"/>
</dbReference>
<evidence type="ECO:0000259" key="8">
    <source>
        <dbReference type="Pfam" id="PF20684"/>
    </source>
</evidence>
<evidence type="ECO:0000313" key="9">
    <source>
        <dbReference type="EMBL" id="KEY66052.1"/>
    </source>
</evidence>
<feature type="region of interest" description="Disordered" evidence="6">
    <location>
        <begin position="312"/>
        <end position="338"/>
    </location>
</feature>
<reference evidence="9 10" key="1">
    <citation type="journal article" date="2014" name="BMC Genomics">
        <title>Comparative genome sequencing reveals chemotype-specific gene clusters in the toxigenic black mold Stachybotrys.</title>
        <authorList>
            <person name="Semeiks J."/>
            <person name="Borek D."/>
            <person name="Otwinowski Z."/>
            <person name="Grishin N.V."/>
        </authorList>
    </citation>
    <scope>NUCLEOTIDE SEQUENCE [LARGE SCALE GENOMIC DNA]</scope>
    <source>
        <strain evidence="10">CBS 109288 / IBT 7711</strain>
    </source>
</reference>
<feature type="transmembrane region" description="Helical" evidence="7">
    <location>
        <begin position="188"/>
        <end position="214"/>
    </location>
</feature>
<comment type="subcellular location">
    <subcellularLocation>
        <location evidence="1">Membrane</location>
        <topology evidence="1">Multi-pass membrane protein</topology>
    </subcellularLocation>
</comment>
<comment type="similarity">
    <text evidence="5">Belongs to the SAT4 family.</text>
</comment>
<dbReference type="HOGENOM" id="CLU_028200_12_8_1"/>
<keyword evidence="2 7" id="KW-0812">Transmembrane</keyword>
<feature type="domain" description="Rhodopsin" evidence="8">
    <location>
        <begin position="56"/>
        <end position="291"/>
    </location>
</feature>
<evidence type="ECO:0000256" key="5">
    <source>
        <dbReference type="ARBA" id="ARBA00038359"/>
    </source>
</evidence>
<accession>A0A084AL73</accession>
<dbReference type="Pfam" id="PF20684">
    <property type="entry name" value="Fung_rhodopsin"/>
    <property type="match status" value="1"/>
</dbReference>
<dbReference type="GO" id="GO:0016020">
    <property type="term" value="C:membrane"/>
    <property type="evidence" value="ECO:0007669"/>
    <property type="project" value="UniProtKB-SubCell"/>
</dbReference>
<dbReference type="OrthoDB" id="5329176at2759"/>
<dbReference type="Proteomes" id="UP000028045">
    <property type="component" value="Unassembled WGS sequence"/>
</dbReference>
<dbReference type="AlphaFoldDB" id="A0A084AL73"/>
<evidence type="ECO:0000256" key="4">
    <source>
        <dbReference type="ARBA" id="ARBA00023136"/>
    </source>
</evidence>
<evidence type="ECO:0000256" key="1">
    <source>
        <dbReference type="ARBA" id="ARBA00004141"/>
    </source>
</evidence>
<proteinExistence type="inferred from homology"/>
<evidence type="ECO:0000256" key="3">
    <source>
        <dbReference type="ARBA" id="ARBA00022989"/>
    </source>
</evidence>
<keyword evidence="4 7" id="KW-0472">Membrane</keyword>
<keyword evidence="3 7" id="KW-1133">Transmembrane helix</keyword>
<feature type="transmembrane region" description="Helical" evidence="7">
    <location>
        <begin position="39"/>
        <end position="58"/>
    </location>
</feature>
<feature type="transmembrane region" description="Helical" evidence="7">
    <location>
        <begin position="145"/>
        <end position="168"/>
    </location>
</feature>
<dbReference type="InterPro" id="IPR049326">
    <property type="entry name" value="Rhodopsin_dom_fungi"/>
</dbReference>
<evidence type="ECO:0000313" key="10">
    <source>
        <dbReference type="Proteomes" id="UP000028045"/>
    </source>
</evidence>